<evidence type="ECO:0000256" key="6">
    <source>
        <dbReference type="ARBA" id="ARBA00025705"/>
    </source>
</evidence>
<reference evidence="8 9" key="1">
    <citation type="submission" date="2021-11" db="EMBL/GenBank/DDBJ databases">
        <title>Aliifidinibius sp. nov., a new bacterium isolated from saline soil.</title>
        <authorList>
            <person name="Galisteo C."/>
            <person name="De La Haba R."/>
            <person name="Sanchez-Porro C."/>
            <person name="Ventosa A."/>
        </authorList>
    </citation>
    <scope>NUCLEOTIDE SEQUENCE [LARGE SCALE GENOMIC DNA]</scope>
    <source>
        <strain evidence="8 9">KACC 190600</strain>
    </source>
</reference>
<dbReference type="InterPro" id="IPR050161">
    <property type="entry name" value="Siro_Cobalamin_biosynth"/>
</dbReference>
<dbReference type="Proteomes" id="UP001207337">
    <property type="component" value="Unassembled WGS sequence"/>
</dbReference>
<comment type="caution">
    <text evidence="8">The sequence shown here is derived from an EMBL/GenBank/DDBJ whole genome shotgun (WGS) entry which is preliminary data.</text>
</comment>
<dbReference type="EC" id="2.1.1.107" evidence="1"/>
<evidence type="ECO:0000259" key="7">
    <source>
        <dbReference type="Pfam" id="PF00590"/>
    </source>
</evidence>
<dbReference type="GO" id="GO:0032259">
    <property type="term" value="P:methylation"/>
    <property type="evidence" value="ECO:0007669"/>
    <property type="project" value="UniProtKB-KW"/>
</dbReference>
<dbReference type="CDD" id="cd11642">
    <property type="entry name" value="SUMT"/>
    <property type="match status" value="1"/>
</dbReference>
<organism evidence="8 9">
    <name type="scientific">Fodinibius salicampi</name>
    <dbReference type="NCBI Taxonomy" id="1920655"/>
    <lineage>
        <taxon>Bacteria</taxon>
        <taxon>Pseudomonadati</taxon>
        <taxon>Balneolota</taxon>
        <taxon>Balneolia</taxon>
        <taxon>Balneolales</taxon>
        <taxon>Balneolaceae</taxon>
        <taxon>Fodinibius</taxon>
    </lineage>
</organism>
<feature type="domain" description="Tetrapyrrole methylase" evidence="7">
    <location>
        <begin position="5"/>
        <end position="214"/>
    </location>
</feature>
<dbReference type="NCBIfam" id="TIGR01469">
    <property type="entry name" value="cobA_cysG_Cterm"/>
    <property type="match status" value="1"/>
</dbReference>
<evidence type="ECO:0000256" key="1">
    <source>
        <dbReference type="ARBA" id="ARBA00012162"/>
    </source>
</evidence>
<dbReference type="NCBIfam" id="NF004790">
    <property type="entry name" value="PRK06136.1"/>
    <property type="match status" value="1"/>
</dbReference>
<dbReference type="EMBL" id="JAJNDC010000004">
    <property type="protein sequence ID" value="MCW9714137.1"/>
    <property type="molecule type" value="Genomic_DNA"/>
</dbReference>
<dbReference type="PANTHER" id="PTHR45790">
    <property type="entry name" value="SIROHEME SYNTHASE-RELATED"/>
    <property type="match status" value="1"/>
</dbReference>
<dbReference type="GO" id="GO:0004851">
    <property type="term" value="F:uroporphyrin-III C-methyltransferase activity"/>
    <property type="evidence" value="ECO:0007669"/>
    <property type="project" value="UniProtKB-EC"/>
</dbReference>
<dbReference type="InterPro" id="IPR006366">
    <property type="entry name" value="CobA/CysG_C"/>
</dbReference>
<keyword evidence="5" id="KW-0627">Porphyrin biosynthesis</keyword>
<proteinExistence type="predicted"/>
<keyword evidence="3 8" id="KW-0808">Transferase</keyword>
<keyword evidence="2 8" id="KW-0489">Methyltransferase</keyword>
<dbReference type="Gene3D" id="3.30.950.10">
    <property type="entry name" value="Methyltransferase, Cobalt-precorrin-4 Transmethylase, Domain 2"/>
    <property type="match status" value="1"/>
</dbReference>
<dbReference type="InterPro" id="IPR000878">
    <property type="entry name" value="4pyrrol_Mease"/>
</dbReference>
<evidence type="ECO:0000313" key="9">
    <source>
        <dbReference type="Proteomes" id="UP001207337"/>
    </source>
</evidence>
<evidence type="ECO:0000313" key="8">
    <source>
        <dbReference type="EMBL" id="MCW9714137.1"/>
    </source>
</evidence>
<sequence length="260" mass="27959">MERSKLILLGAGPGDPDLISVKGVKALKQADVVLYDTLSHPALLDYAPSTAEKIYVGKKAGSCQNSQEKINNLIVQKANEGNCIVRLKGGDPFIFGRGHEELTYARDHDIPVEVIPGISSCTSIGELQTIPLTKRGINESFWVTTGVTRNGGVSEDIELAAKTTATVAILMGMRNLPKITAIFEKHGKAETPAAVIQQGSLPEEKIALGTVETIVHEVDKHGLTNPALILIGDVVKLHPEFKNPNNVEHLMDTFLAKSAL</sequence>
<dbReference type="InterPro" id="IPR035996">
    <property type="entry name" value="4pyrrol_Methylase_sf"/>
</dbReference>
<accession>A0ABT3Q1Y2</accession>
<protein>
    <recommendedName>
        <fullName evidence="1">uroporphyrinogen-III C-methyltransferase</fullName>
        <ecNumber evidence="1">2.1.1.107</ecNumber>
    </recommendedName>
</protein>
<evidence type="ECO:0000256" key="2">
    <source>
        <dbReference type="ARBA" id="ARBA00022603"/>
    </source>
</evidence>
<dbReference type="RefSeq" id="WP_265791227.1">
    <property type="nucleotide sequence ID" value="NZ_BAABRS010000004.1"/>
</dbReference>
<dbReference type="Pfam" id="PF00590">
    <property type="entry name" value="TP_methylase"/>
    <property type="match status" value="1"/>
</dbReference>
<keyword evidence="4" id="KW-0949">S-adenosyl-L-methionine</keyword>
<comment type="pathway">
    <text evidence="6">Porphyrin-containing compound metabolism; siroheme biosynthesis; precorrin-2 from uroporphyrinogen III: step 1/1.</text>
</comment>
<gene>
    <name evidence="8" type="primary">cobA</name>
    <name evidence="8" type="ORF">LQ318_14585</name>
</gene>
<dbReference type="InterPro" id="IPR014776">
    <property type="entry name" value="4pyrrole_Mease_sub2"/>
</dbReference>
<dbReference type="SUPFAM" id="SSF53790">
    <property type="entry name" value="Tetrapyrrole methylase"/>
    <property type="match status" value="1"/>
</dbReference>
<keyword evidence="9" id="KW-1185">Reference proteome</keyword>
<name>A0ABT3Q1Y2_9BACT</name>
<dbReference type="InterPro" id="IPR014777">
    <property type="entry name" value="4pyrrole_Mease_sub1"/>
</dbReference>
<dbReference type="Gene3D" id="3.40.1010.10">
    <property type="entry name" value="Cobalt-precorrin-4 Transmethylase, Domain 1"/>
    <property type="match status" value="1"/>
</dbReference>
<evidence type="ECO:0000256" key="3">
    <source>
        <dbReference type="ARBA" id="ARBA00022679"/>
    </source>
</evidence>
<dbReference type="PANTHER" id="PTHR45790:SF3">
    <property type="entry name" value="S-ADENOSYL-L-METHIONINE-DEPENDENT UROPORPHYRINOGEN III METHYLTRANSFERASE, CHLOROPLASTIC"/>
    <property type="match status" value="1"/>
</dbReference>
<evidence type="ECO:0000256" key="4">
    <source>
        <dbReference type="ARBA" id="ARBA00022691"/>
    </source>
</evidence>
<evidence type="ECO:0000256" key="5">
    <source>
        <dbReference type="ARBA" id="ARBA00023244"/>
    </source>
</evidence>